<comment type="caution">
    <text evidence="2">The sequence shown here is derived from an EMBL/GenBank/DDBJ whole genome shotgun (WGS) entry which is preliminary data.</text>
</comment>
<dbReference type="PANTHER" id="PTHR37841:SF1">
    <property type="entry name" value="DUF3298 DOMAIN-CONTAINING PROTEIN"/>
    <property type="match status" value="1"/>
</dbReference>
<keyword evidence="3" id="KW-1185">Reference proteome</keyword>
<proteinExistence type="predicted"/>
<evidence type="ECO:0000313" key="3">
    <source>
        <dbReference type="Proteomes" id="UP001597480"/>
    </source>
</evidence>
<dbReference type="Proteomes" id="UP001597480">
    <property type="component" value="Unassembled WGS sequence"/>
</dbReference>
<dbReference type="PANTHER" id="PTHR37841">
    <property type="entry name" value="GLR2918 PROTEIN"/>
    <property type="match status" value="1"/>
</dbReference>
<accession>A0ABW5P0E5</accession>
<sequence>MKIIASFFALFTTALFFAQSDARFRITENNKIGYINTKGEIVIQPVYINGGNFSDGVAAVRENGLYGFIDTNGKYIIQPQYDYASYFYKDFALVYKNGKREIINKKGEKALPDVFHSISILSDHTAIVSTKTRKRGLYSLKDKKLLTDTIYSSIGEFRKGVSIATTMDNNYCLIDSLGNTIVQPGIYSEIESFSDDGYAVVSSDEQYKSAVIDTKGKVLFKYHNEYSSLRGKFNNGYIAVYDYSFTEKPKDAKFDRGYLNATGKLIFSDPDKNSFESFSNNRAFISYDRNYKLINEKFEVLGDSVFKNIAGEYENNVFVGDYAVVQALNYKWGVIDTNGVYVIKPRFNEIHDCGVLDEYVFFREYDADDNAHYGICNLKDEIILKPIVDFFDTNGFIDGLLMTFINDKLTYINKEGGVIWQEKDIDTTKQTVRSLNIDYMLRGYFYAYSKTEKHNGWGRSDNMPKKIGSKNFPKKQLSLVISPEEKAVFEEEFNGCKVYLANTSGKKATINASDSRLEIILQAQDNNGNWRDIEYTPKSWCGNSYHNVYLESGEYWDFTMPLYDGTYKTKIRAVLSYFENKKEKIVYSNVIDGNINPAQFFNKLTYSPNGLMDPYSE</sequence>
<reference evidence="3" key="1">
    <citation type="journal article" date="2019" name="Int. J. Syst. Evol. Microbiol.">
        <title>The Global Catalogue of Microorganisms (GCM) 10K type strain sequencing project: providing services to taxonomists for standard genome sequencing and annotation.</title>
        <authorList>
            <consortium name="The Broad Institute Genomics Platform"/>
            <consortium name="The Broad Institute Genome Sequencing Center for Infectious Disease"/>
            <person name="Wu L."/>
            <person name="Ma J."/>
        </authorList>
    </citation>
    <scope>NUCLEOTIDE SEQUENCE [LARGE SCALE GENOMIC DNA]</scope>
    <source>
        <strain evidence="3">KCTC 42107</strain>
    </source>
</reference>
<dbReference type="EMBL" id="JBHUMD010000030">
    <property type="protein sequence ID" value="MFD2603592.1"/>
    <property type="molecule type" value="Genomic_DNA"/>
</dbReference>
<dbReference type="RefSeq" id="WP_379822445.1">
    <property type="nucleotide sequence ID" value="NZ_JBHUMD010000030.1"/>
</dbReference>
<feature type="signal peptide" evidence="1">
    <location>
        <begin position="1"/>
        <end position="18"/>
    </location>
</feature>
<name>A0ABW5P0E5_9FLAO</name>
<dbReference type="SUPFAM" id="SSF69360">
    <property type="entry name" value="Cell wall binding repeat"/>
    <property type="match status" value="1"/>
</dbReference>
<protein>
    <submittedName>
        <fullName evidence="2">WG repeat-containing protein</fullName>
    </submittedName>
</protein>
<keyword evidence="1" id="KW-0732">Signal</keyword>
<dbReference type="InterPro" id="IPR032774">
    <property type="entry name" value="WG_beta_rep"/>
</dbReference>
<evidence type="ECO:0000313" key="2">
    <source>
        <dbReference type="EMBL" id="MFD2603592.1"/>
    </source>
</evidence>
<gene>
    <name evidence="2" type="ORF">ACFSR3_16115</name>
</gene>
<dbReference type="Pfam" id="PF14903">
    <property type="entry name" value="WG_beta_rep"/>
    <property type="match status" value="3"/>
</dbReference>
<organism evidence="2 3">
    <name type="scientific">Flavobacterium suzhouense</name>
    <dbReference type="NCBI Taxonomy" id="1529638"/>
    <lineage>
        <taxon>Bacteria</taxon>
        <taxon>Pseudomonadati</taxon>
        <taxon>Bacteroidota</taxon>
        <taxon>Flavobacteriia</taxon>
        <taxon>Flavobacteriales</taxon>
        <taxon>Flavobacteriaceae</taxon>
        <taxon>Flavobacterium</taxon>
    </lineage>
</organism>
<evidence type="ECO:0000256" key="1">
    <source>
        <dbReference type="SAM" id="SignalP"/>
    </source>
</evidence>
<feature type="chain" id="PRO_5046794363" evidence="1">
    <location>
        <begin position="19"/>
        <end position="617"/>
    </location>
</feature>